<feature type="compositionally biased region" description="Polar residues" evidence="1">
    <location>
        <begin position="946"/>
        <end position="957"/>
    </location>
</feature>
<accession>A0ABM3QJE2</accession>
<dbReference type="PANTHER" id="PTHR31008:SF4">
    <property type="entry name" value="COP1-INTERACTING PROTEIN 7"/>
    <property type="match status" value="1"/>
</dbReference>
<protein>
    <submittedName>
        <fullName evidence="3">COP1-interacting protein 7 isoform X1</fullName>
    </submittedName>
</protein>
<dbReference type="PANTHER" id="PTHR31008">
    <property type="entry name" value="COP1-INTERACTING PROTEIN-RELATED"/>
    <property type="match status" value="1"/>
</dbReference>
<proteinExistence type="predicted"/>
<dbReference type="RefSeq" id="XP_056683479.1">
    <property type="nucleotide sequence ID" value="XM_056827501.1"/>
</dbReference>
<gene>
    <name evidence="3" type="primary">LOC110804066</name>
</gene>
<feature type="compositionally biased region" description="Basic and acidic residues" evidence="1">
    <location>
        <begin position="958"/>
        <end position="968"/>
    </location>
</feature>
<feature type="region of interest" description="Disordered" evidence="1">
    <location>
        <begin position="796"/>
        <end position="1007"/>
    </location>
</feature>
<dbReference type="Proteomes" id="UP000813463">
    <property type="component" value="Chromosome 4"/>
</dbReference>
<feature type="compositionally biased region" description="Basic and acidic residues" evidence="1">
    <location>
        <begin position="852"/>
        <end position="876"/>
    </location>
</feature>
<name>A0ABM3QJE2_SPIOL</name>
<evidence type="ECO:0000313" key="2">
    <source>
        <dbReference type="Proteomes" id="UP000813463"/>
    </source>
</evidence>
<feature type="region of interest" description="Disordered" evidence="1">
    <location>
        <begin position="133"/>
        <end position="152"/>
    </location>
</feature>
<feature type="region of interest" description="Disordered" evidence="1">
    <location>
        <begin position="259"/>
        <end position="302"/>
    </location>
</feature>
<feature type="compositionally biased region" description="Basic and acidic residues" evidence="1">
    <location>
        <begin position="538"/>
        <end position="551"/>
    </location>
</feature>
<sequence length="1180" mass="130300">MESSTRLDYVLFQLTPTRTRCELVIFAGKSNEKLAYGLLEPFIAHLRSAKDQISKGGYSVTLRPPSSVNSHWFTKGTVLRFVRFVSTPEALERFVTIEREISQLENSIKSYEAPNAADGGVATDIEGNATASGVSFKSKGESNESSEFAQEENSKARLQRVLETRKAVLRKEQAMVYARALAAGFEINNLHDLILFSDAFGASRLREACINFKDLCKKKNEDRLWVDEIAAVQAMVQPELTFLGTSGIILAGEENNPSQGLMTAGKQNGSTDVSLSDSMTSHGSLDANQDSQTPPTDAKAQIPHPWAQQFPPYLHNFQGPMYQQMSPYQGYGFNGMQVAPPYYPANMPWPSDVNGSADHESHDRRDRKSSSRKKGKASNARGSEKEDREEYTESSGSGSETDSLSERSHRKKHGKKGSRKVVIRNINYITSKRDGEKDGSSETDSSDDDEYLNGDSLKQQLEEAVGSFEKHKKSTSRHHKKRNGSKHLSSVNGSADQDDEDVHVKNKNANKGNENWDALQHLLMREESEANNPQPHPVLDEEKYLPTERSQELNSSAFKPEAEGRIKQKPNATDAFLVTEKGGGNDGDAGRRISDQGFDPSESTLPVMKRGSAPEEFLFSQRSEEPESYARVPLSDDAAHSSMIKSQTSDDWFVGKQSDEAENRVGNNHLRFIEGDYVRSSADQNERKNKNVILDDSLMIQGRITDDHSESQLKTDISLVSDMVEATLFENGTALSQQKSESLSYYEPDAIYMVRDHDAVVEHIVPSWSPELDYENYMSVNDAAKKSDVDACIDSNLTSNEKGTDNKNSGKASTKDPRSRTSVGSLRKAKPETTPGTKRSTFGSKTTTPKTQLEKDEERRKRMEELANRRQKRIAERSSGNGGNVVTSRKPQAGSKPVTATLSSDKSKPKPILRSSTIERLAAAKTSPKPPTAQSKKEAPKVKGANMNSESQKTASSDAKKVNADKNKPSQKKAVVENINGVSSSVSEDKEVKGTKQIGAPTPTMGATMQGVHVSHEVEDPKDIKELHVTSSIISKDVEIVAHINTSDEKVGNLLEDHPTILDSVKEKNDNISEESFSFPKVENVSDHHIKSGPELSIHPLPESPPKQLGSALIVEEQATTKTGNSPGFTEISEIEESTPPPTYEMNVDPIQRKKWDGAENSPKSSKGFRKLLMFGRRKE</sequence>
<feature type="compositionally biased region" description="Polar residues" evidence="1">
    <location>
        <begin position="259"/>
        <end position="295"/>
    </location>
</feature>
<feature type="compositionally biased region" description="Basic and acidic residues" evidence="1">
    <location>
        <begin position="357"/>
        <end position="369"/>
    </location>
</feature>
<keyword evidence="2" id="KW-1185">Reference proteome</keyword>
<organism evidence="2 3">
    <name type="scientific">Spinacia oleracea</name>
    <name type="common">Spinach</name>
    <dbReference type="NCBI Taxonomy" id="3562"/>
    <lineage>
        <taxon>Eukaryota</taxon>
        <taxon>Viridiplantae</taxon>
        <taxon>Streptophyta</taxon>
        <taxon>Embryophyta</taxon>
        <taxon>Tracheophyta</taxon>
        <taxon>Spermatophyta</taxon>
        <taxon>Magnoliopsida</taxon>
        <taxon>eudicotyledons</taxon>
        <taxon>Gunneridae</taxon>
        <taxon>Pentapetalae</taxon>
        <taxon>Caryophyllales</taxon>
        <taxon>Chenopodiaceae</taxon>
        <taxon>Chenopodioideae</taxon>
        <taxon>Anserineae</taxon>
        <taxon>Spinacia</taxon>
    </lineage>
</organism>
<feature type="region of interest" description="Disordered" evidence="1">
    <location>
        <begin position="1090"/>
        <end position="1180"/>
    </location>
</feature>
<feature type="compositionally biased region" description="Polar residues" evidence="1">
    <location>
        <begin position="1118"/>
        <end position="1128"/>
    </location>
</feature>
<evidence type="ECO:0000313" key="3">
    <source>
        <dbReference type="RefSeq" id="XP_056683479.1"/>
    </source>
</evidence>
<feature type="region of interest" description="Disordered" evidence="1">
    <location>
        <begin position="353"/>
        <end position="607"/>
    </location>
</feature>
<feature type="compositionally biased region" description="Basic and acidic residues" evidence="1">
    <location>
        <begin position="431"/>
        <end position="440"/>
    </location>
</feature>
<feature type="compositionally biased region" description="Low complexity" evidence="1">
    <location>
        <begin position="393"/>
        <end position="402"/>
    </location>
</feature>
<feature type="compositionally biased region" description="Basic residues" evidence="1">
    <location>
        <begin position="408"/>
        <end position="422"/>
    </location>
</feature>
<feature type="compositionally biased region" description="Polar residues" evidence="1">
    <location>
        <begin position="796"/>
        <end position="812"/>
    </location>
</feature>
<evidence type="ECO:0000256" key="1">
    <source>
        <dbReference type="SAM" id="MobiDB-lite"/>
    </source>
</evidence>
<feature type="compositionally biased region" description="Polar residues" evidence="1">
    <location>
        <begin position="834"/>
        <end position="851"/>
    </location>
</feature>
<dbReference type="GeneID" id="110804066"/>
<feature type="compositionally biased region" description="Basic residues" evidence="1">
    <location>
        <begin position="470"/>
        <end position="485"/>
    </location>
</feature>
<reference evidence="3" key="2">
    <citation type="submission" date="2025-08" db="UniProtKB">
        <authorList>
            <consortium name="RefSeq"/>
        </authorList>
    </citation>
    <scope>IDENTIFICATION</scope>
    <source>
        <tissue evidence="3">Leaf</tissue>
    </source>
</reference>
<feature type="compositionally biased region" description="Polar residues" evidence="1">
    <location>
        <begin position="486"/>
        <end position="495"/>
    </location>
</feature>
<reference evidence="2" key="1">
    <citation type="journal article" date="2021" name="Nat. Commun.">
        <title>Genomic analyses provide insights into spinach domestication and the genetic basis of agronomic traits.</title>
        <authorList>
            <person name="Cai X."/>
            <person name="Sun X."/>
            <person name="Xu C."/>
            <person name="Sun H."/>
            <person name="Wang X."/>
            <person name="Ge C."/>
            <person name="Zhang Z."/>
            <person name="Wang Q."/>
            <person name="Fei Z."/>
            <person name="Jiao C."/>
            <person name="Wang Q."/>
        </authorList>
    </citation>
    <scope>NUCLEOTIDE SEQUENCE [LARGE SCALE GENOMIC DNA]</scope>
    <source>
        <strain evidence="2">cv. Varoflay</strain>
    </source>
</reference>